<accession>A0A392Q7V5</accession>
<sequence>MLACSTFHGPSTFHRHSQPSKFLLSKPLLFPPRPRFATFGKLKFRSLFSSKNRRHSFGVKASVDSSSEVLESIDVDGPHIGPQRYSVKIPVGDRH</sequence>
<keyword evidence="1" id="KW-0808">Transferase</keyword>
<proteinExistence type="predicted"/>
<comment type="caution">
    <text evidence="1">The sequence shown here is derived from an EMBL/GenBank/DDBJ whole genome shotgun (WGS) entry which is preliminary data.</text>
</comment>
<name>A0A392Q7V5_9FABA</name>
<organism evidence="1 2">
    <name type="scientific">Trifolium medium</name>
    <dbReference type="NCBI Taxonomy" id="97028"/>
    <lineage>
        <taxon>Eukaryota</taxon>
        <taxon>Viridiplantae</taxon>
        <taxon>Streptophyta</taxon>
        <taxon>Embryophyta</taxon>
        <taxon>Tracheophyta</taxon>
        <taxon>Spermatophyta</taxon>
        <taxon>Magnoliopsida</taxon>
        <taxon>eudicotyledons</taxon>
        <taxon>Gunneridae</taxon>
        <taxon>Pentapetalae</taxon>
        <taxon>rosids</taxon>
        <taxon>fabids</taxon>
        <taxon>Fabales</taxon>
        <taxon>Fabaceae</taxon>
        <taxon>Papilionoideae</taxon>
        <taxon>50 kb inversion clade</taxon>
        <taxon>NPAAA clade</taxon>
        <taxon>Hologalegina</taxon>
        <taxon>IRL clade</taxon>
        <taxon>Trifolieae</taxon>
        <taxon>Trifolium</taxon>
    </lineage>
</organism>
<dbReference type="Proteomes" id="UP000265520">
    <property type="component" value="Unassembled WGS sequence"/>
</dbReference>
<keyword evidence="2" id="KW-1185">Reference proteome</keyword>
<dbReference type="AlphaFoldDB" id="A0A392Q7V5"/>
<feature type="non-terminal residue" evidence="1">
    <location>
        <position position="95"/>
    </location>
</feature>
<protein>
    <submittedName>
        <fullName evidence="1">Polyribonucleotide nucleotidyltransferase</fullName>
    </submittedName>
</protein>
<evidence type="ECO:0000313" key="1">
    <source>
        <dbReference type="EMBL" id="MCI20208.1"/>
    </source>
</evidence>
<evidence type="ECO:0000313" key="2">
    <source>
        <dbReference type="Proteomes" id="UP000265520"/>
    </source>
</evidence>
<dbReference type="EMBL" id="LXQA010118716">
    <property type="protein sequence ID" value="MCI20208.1"/>
    <property type="molecule type" value="Genomic_DNA"/>
</dbReference>
<dbReference type="GO" id="GO:0016740">
    <property type="term" value="F:transferase activity"/>
    <property type="evidence" value="ECO:0007669"/>
    <property type="project" value="UniProtKB-KW"/>
</dbReference>
<reference evidence="1 2" key="1">
    <citation type="journal article" date="2018" name="Front. Plant Sci.">
        <title>Red Clover (Trifolium pratense) and Zigzag Clover (T. medium) - A Picture of Genomic Similarities and Differences.</title>
        <authorList>
            <person name="Dluhosova J."/>
            <person name="Istvanek J."/>
            <person name="Nedelnik J."/>
            <person name="Repkova J."/>
        </authorList>
    </citation>
    <scope>NUCLEOTIDE SEQUENCE [LARGE SCALE GENOMIC DNA]</scope>
    <source>
        <strain evidence="2">cv. 10/8</strain>
        <tissue evidence="1">Leaf</tissue>
    </source>
</reference>